<name>A0ACD3Y9X7_9GAMM</name>
<accession>A0ACD3Y9X7</accession>
<protein>
    <submittedName>
        <fullName evidence="1">YbjP/YqhG family protein</fullName>
    </submittedName>
</protein>
<organism evidence="1 2">
    <name type="scientific">Moellerella wisconsensis</name>
    <dbReference type="NCBI Taxonomy" id="158849"/>
    <lineage>
        <taxon>Bacteria</taxon>
        <taxon>Pseudomonadati</taxon>
        <taxon>Pseudomonadota</taxon>
        <taxon>Gammaproteobacteria</taxon>
        <taxon>Enterobacterales</taxon>
        <taxon>Morganellaceae</taxon>
        <taxon>Moellerella</taxon>
    </lineage>
</organism>
<evidence type="ECO:0000313" key="2">
    <source>
        <dbReference type="Proteomes" id="UP000829420"/>
    </source>
</evidence>
<dbReference type="EMBL" id="CP093255">
    <property type="protein sequence ID" value="UNH39810.1"/>
    <property type="molecule type" value="Genomic_DNA"/>
</dbReference>
<reference evidence="1" key="1">
    <citation type="submission" date="2022-03" db="EMBL/GenBank/DDBJ databases">
        <title>ESBL-producing Moellerella wisconsensis and Escherichia marmotae isolated from wild game meat.</title>
        <authorList>
            <person name="Biggel M."/>
        </authorList>
    </citation>
    <scope>NUCLEOTIDE SEQUENCE</scope>
    <source>
        <strain evidence="1">W1</strain>
    </source>
</reference>
<gene>
    <name evidence="1" type="ORF">MNY70_05010</name>
</gene>
<dbReference type="Proteomes" id="UP000829420">
    <property type="component" value="Chromosome"/>
</dbReference>
<evidence type="ECO:0000313" key="1">
    <source>
        <dbReference type="EMBL" id="UNH39810.1"/>
    </source>
</evidence>
<proteinExistence type="predicted"/>
<keyword evidence="2" id="KW-1185">Reference proteome</keyword>
<sequence>MLKIMKIFIFVIFLFPLACNANENIKSSTSEKSPEQVVENFYHNYLIAINTSDTEMGDNAINIYVTQRLINEVNESDIDWDYYIDAQDICDFWMGNIKVEQVEMLNNKAKMKLALGNESCKSTYKIKLLKSSSGWKIDNVVLLKRFNKLVK</sequence>